<name>A0A0R3TF51_RODNA</name>
<dbReference type="WBParaSite" id="HNAJ_0000569001-mRNA-1">
    <property type="protein sequence ID" value="HNAJ_0000569001-mRNA-1"/>
    <property type="gene ID" value="HNAJ_0000569001"/>
</dbReference>
<keyword evidence="2" id="KW-1185">Reference proteome</keyword>
<proteinExistence type="predicted"/>
<reference evidence="1 2" key="2">
    <citation type="submission" date="2018-11" db="EMBL/GenBank/DDBJ databases">
        <authorList>
            <consortium name="Pathogen Informatics"/>
        </authorList>
    </citation>
    <scope>NUCLEOTIDE SEQUENCE [LARGE SCALE GENOMIC DNA]</scope>
</reference>
<dbReference type="AlphaFoldDB" id="A0A0R3TF51"/>
<evidence type="ECO:0000313" key="1">
    <source>
        <dbReference type="EMBL" id="VDO01547.1"/>
    </source>
</evidence>
<dbReference type="EMBL" id="UZAE01005208">
    <property type="protein sequence ID" value="VDO01547.1"/>
    <property type="molecule type" value="Genomic_DNA"/>
</dbReference>
<protein>
    <submittedName>
        <fullName evidence="1 3">Uncharacterized protein</fullName>
    </submittedName>
</protein>
<organism evidence="3">
    <name type="scientific">Rodentolepis nana</name>
    <name type="common">Dwarf tapeworm</name>
    <name type="synonym">Hymenolepis nana</name>
    <dbReference type="NCBI Taxonomy" id="102285"/>
    <lineage>
        <taxon>Eukaryota</taxon>
        <taxon>Metazoa</taxon>
        <taxon>Spiralia</taxon>
        <taxon>Lophotrochozoa</taxon>
        <taxon>Platyhelminthes</taxon>
        <taxon>Cestoda</taxon>
        <taxon>Eucestoda</taxon>
        <taxon>Cyclophyllidea</taxon>
        <taxon>Hymenolepididae</taxon>
        <taxon>Rodentolepis</taxon>
    </lineage>
</organism>
<accession>A0A0R3TF51</accession>
<evidence type="ECO:0000313" key="3">
    <source>
        <dbReference type="WBParaSite" id="HNAJ_0000569001-mRNA-1"/>
    </source>
</evidence>
<sequence length="69" mass="7568">MLCSFFEYGPLRAPDALAQKLRSGLSYAWGNGRLWLVGHSNASRRRHSDGATLGTSRVSGLEFPLSKLC</sequence>
<reference evidence="3" key="1">
    <citation type="submission" date="2017-02" db="UniProtKB">
        <authorList>
            <consortium name="WormBaseParasite"/>
        </authorList>
    </citation>
    <scope>IDENTIFICATION</scope>
</reference>
<evidence type="ECO:0000313" key="2">
    <source>
        <dbReference type="Proteomes" id="UP000278807"/>
    </source>
</evidence>
<dbReference type="Proteomes" id="UP000278807">
    <property type="component" value="Unassembled WGS sequence"/>
</dbReference>
<gene>
    <name evidence="1" type="ORF">HNAJ_LOCUS5687</name>
</gene>